<dbReference type="EMBL" id="PXXK01000275">
    <property type="protein sequence ID" value="RFN47023.1"/>
    <property type="molecule type" value="Genomic_DNA"/>
</dbReference>
<name>A0A395MID8_9HYPO</name>
<dbReference type="AlphaFoldDB" id="A0A395MID8"/>
<dbReference type="Pfam" id="PF26640">
    <property type="entry name" value="DUF8212"/>
    <property type="match status" value="1"/>
</dbReference>
<evidence type="ECO:0000313" key="5">
    <source>
        <dbReference type="EMBL" id="RFN47023.1"/>
    </source>
</evidence>
<evidence type="ECO:0000256" key="1">
    <source>
        <dbReference type="SAM" id="MobiDB-lite"/>
    </source>
</evidence>
<dbReference type="PANTHER" id="PTHR10622:SF10">
    <property type="entry name" value="HET DOMAIN-CONTAINING PROTEIN"/>
    <property type="match status" value="1"/>
</dbReference>
<keyword evidence="2" id="KW-1133">Transmembrane helix</keyword>
<feature type="domain" description="Heterokaryon incompatibility" evidence="3">
    <location>
        <begin position="21"/>
        <end position="112"/>
    </location>
</feature>
<sequence>MRLINTKTLKLQEFIGKVPPYAILSHTWGDRETTLQEFQNRSYRKGSREIAKIFATCRQARSQGLDYAWVDTCSIDKTSSTELGEAINSMFKWYRDAAVCYAFLEDVSTKQLAKPKRICAPTSGGIGLANSRWFTRGWTLQELIAPCNMEFYDMHWNLIGEKQDMVSELRNITGIDTFVLQGGPLEQVSIARRMSWAAYRQTSREEDIAYSLLGIFGVNMPLLYGEGNRSYLRLQEEILKQSADQTLFAWRATASGADKQEARGLFAHSPREFQNFLDRGENSTQKRQRSEHSKDNLMRLWDSRAPREPWTVSNRGIRVTGRIQDLRPNYERYHTVILLLNCCFGGNPGRIVGIYLRRQDGDRYARIRPGELASVEPLRSIISPYSLYGLRHADEVRGHFYDQPWTSSYTIRRELEELAHSKFENSQAAKERYEHGFYISAKGLKPSTIFGQYKLHGVMMTDSRGLLRFFSFYPDDRHMDIVLKTYPNFRVVLLYKATTSSDLILVLLGRKVQPDDSGGEHWVTATYLSRWELGEKSTRFLDAVASLTETTIHSKAVSCESRDDELRVCLSLTPDIVEGIPMSKLQVTGPWPILFWQSAFRLISPYLINFVLWVLMIATLTIPITYVPEIPSIS</sequence>
<reference evidence="5 6" key="1">
    <citation type="journal article" date="2018" name="PLoS Pathog.">
        <title>Evolution of structural diversity of trichothecenes, a family of toxins produced by plant pathogenic and entomopathogenic fungi.</title>
        <authorList>
            <person name="Proctor R.H."/>
            <person name="McCormick S.P."/>
            <person name="Kim H.S."/>
            <person name="Cardoza R.E."/>
            <person name="Stanley A.M."/>
            <person name="Lindo L."/>
            <person name="Kelly A."/>
            <person name="Brown D.W."/>
            <person name="Lee T."/>
            <person name="Vaughan M.M."/>
            <person name="Alexander N.J."/>
            <person name="Busman M."/>
            <person name="Gutierrez S."/>
        </authorList>
    </citation>
    <scope>NUCLEOTIDE SEQUENCE [LARGE SCALE GENOMIC DNA]</scope>
    <source>
        <strain evidence="5 6">NRRL 13405</strain>
    </source>
</reference>
<keyword evidence="2" id="KW-0812">Transmembrane</keyword>
<organism evidence="5 6">
    <name type="scientific">Fusarium flagelliforme</name>
    <dbReference type="NCBI Taxonomy" id="2675880"/>
    <lineage>
        <taxon>Eukaryota</taxon>
        <taxon>Fungi</taxon>
        <taxon>Dikarya</taxon>
        <taxon>Ascomycota</taxon>
        <taxon>Pezizomycotina</taxon>
        <taxon>Sordariomycetes</taxon>
        <taxon>Hypocreomycetidae</taxon>
        <taxon>Hypocreales</taxon>
        <taxon>Nectriaceae</taxon>
        <taxon>Fusarium</taxon>
        <taxon>Fusarium incarnatum-equiseti species complex</taxon>
    </lineage>
</organism>
<gene>
    <name evidence="5" type="ORF">FIE12Z_8749</name>
</gene>
<dbReference type="Pfam" id="PF06985">
    <property type="entry name" value="HET"/>
    <property type="match status" value="1"/>
</dbReference>
<protein>
    <submittedName>
        <fullName evidence="5">Het domain-containing protein</fullName>
    </submittedName>
</protein>
<dbReference type="InterPro" id="IPR058525">
    <property type="entry name" value="DUF8212"/>
</dbReference>
<comment type="caution">
    <text evidence="5">The sequence shown here is derived from an EMBL/GenBank/DDBJ whole genome shotgun (WGS) entry which is preliminary data.</text>
</comment>
<evidence type="ECO:0000256" key="2">
    <source>
        <dbReference type="SAM" id="Phobius"/>
    </source>
</evidence>
<evidence type="ECO:0000259" key="3">
    <source>
        <dbReference type="Pfam" id="PF06985"/>
    </source>
</evidence>
<dbReference type="Proteomes" id="UP000265631">
    <property type="component" value="Unassembled WGS sequence"/>
</dbReference>
<dbReference type="STRING" id="2594813.A0A395MID8"/>
<dbReference type="InterPro" id="IPR010730">
    <property type="entry name" value="HET"/>
</dbReference>
<feature type="domain" description="DUF8212" evidence="4">
    <location>
        <begin position="230"/>
        <end position="273"/>
    </location>
</feature>
<proteinExistence type="predicted"/>
<dbReference type="PANTHER" id="PTHR10622">
    <property type="entry name" value="HET DOMAIN-CONTAINING PROTEIN"/>
    <property type="match status" value="1"/>
</dbReference>
<evidence type="ECO:0000259" key="4">
    <source>
        <dbReference type="Pfam" id="PF26640"/>
    </source>
</evidence>
<keyword evidence="2" id="KW-0472">Membrane</keyword>
<evidence type="ECO:0000313" key="6">
    <source>
        <dbReference type="Proteomes" id="UP000265631"/>
    </source>
</evidence>
<accession>A0A395MID8</accession>
<keyword evidence="6" id="KW-1185">Reference proteome</keyword>
<feature type="transmembrane region" description="Helical" evidence="2">
    <location>
        <begin position="606"/>
        <end position="626"/>
    </location>
</feature>
<feature type="region of interest" description="Disordered" evidence="1">
    <location>
        <begin position="277"/>
        <end position="297"/>
    </location>
</feature>
<feature type="compositionally biased region" description="Basic and acidic residues" evidence="1">
    <location>
        <begin position="288"/>
        <end position="297"/>
    </location>
</feature>